<keyword evidence="2" id="KW-1185">Reference proteome</keyword>
<organism evidence="1 2">
    <name type="scientific">Ambrosiozyma monospora</name>
    <name type="common">Yeast</name>
    <name type="synonym">Endomycopsis monosporus</name>
    <dbReference type="NCBI Taxonomy" id="43982"/>
    <lineage>
        <taxon>Eukaryota</taxon>
        <taxon>Fungi</taxon>
        <taxon>Dikarya</taxon>
        <taxon>Ascomycota</taxon>
        <taxon>Saccharomycotina</taxon>
        <taxon>Pichiomycetes</taxon>
        <taxon>Pichiales</taxon>
        <taxon>Pichiaceae</taxon>
        <taxon>Ambrosiozyma</taxon>
    </lineage>
</organism>
<evidence type="ECO:0000313" key="2">
    <source>
        <dbReference type="Proteomes" id="UP001165064"/>
    </source>
</evidence>
<reference evidence="1" key="1">
    <citation type="submission" date="2023-04" db="EMBL/GenBank/DDBJ databases">
        <title>Ambrosiozyma monospora NBRC 10751.</title>
        <authorList>
            <person name="Ichikawa N."/>
            <person name="Sato H."/>
            <person name="Tonouchi N."/>
        </authorList>
    </citation>
    <scope>NUCLEOTIDE SEQUENCE</scope>
    <source>
        <strain evidence="1">NBRC 10751</strain>
    </source>
</reference>
<dbReference type="Proteomes" id="UP001165064">
    <property type="component" value="Unassembled WGS sequence"/>
</dbReference>
<gene>
    <name evidence="1" type="ORF">Amon02_001068000</name>
</gene>
<name>A0ACB5U150_AMBMO</name>
<protein>
    <submittedName>
        <fullName evidence="1">Unnamed protein product</fullName>
    </submittedName>
</protein>
<proteinExistence type="predicted"/>
<dbReference type="EMBL" id="BSXS01010933">
    <property type="protein sequence ID" value="GME99301.1"/>
    <property type="molecule type" value="Genomic_DNA"/>
</dbReference>
<sequence length="121" mass="14169">MWLDDNALCKGFPDVSRELRIHDDPTYFTKHPEFQARIEQLNKMESILNGYKDRLSEKTFVMLLEDFKFGVHKLKQSKDALNTFTDVKLKLLSDRMKDIVERGNNGEKFDGVDLMRGLTEL</sequence>
<comment type="caution">
    <text evidence="1">The sequence shown here is derived from an EMBL/GenBank/DDBJ whole genome shotgun (WGS) entry which is preliminary data.</text>
</comment>
<evidence type="ECO:0000313" key="1">
    <source>
        <dbReference type="EMBL" id="GME99301.1"/>
    </source>
</evidence>
<accession>A0ACB5U150</accession>